<proteinExistence type="predicted"/>
<dbReference type="Gene3D" id="4.10.1060.50">
    <property type="match status" value="1"/>
</dbReference>
<dbReference type="RefSeq" id="WP_008857002.1">
    <property type="nucleotide sequence ID" value="NZ_AZEB01000011.1"/>
</dbReference>
<dbReference type="AlphaFoldDB" id="A0A0R1NNY6"/>
<evidence type="ECO:0000313" key="3">
    <source>
        <dbReference type="Proteomes" id="UP000051439"/>
    </source>
</evidence>
<dbReference type="InterPro" id="IPR026870">
    <property type="entry name" value="Zinc_ribbon_dom"/>
</dbReference>
<evidence type="ECO:0000313" key="2">
    <source>
        <dbReference type="EMBL" id="KRL21937.1"/>
    </source>
</evidence>
<name>A0A0R1NNY6_9LACO</name>
<protein>
    <recommendedName>
        <fullName evidence="1">Zinc-ribbon domain-containing protein</fullName>
    </recommendedName>
</protein>
<sequence>MLREVYRICPKCGTSNDVSANFCLKCGNKLTTANEKPLIKHGGRFSTVLDQLDLTDKERTLTTGILITKDNIPVGNQFEDTVYAEATVKVSQGIQLGFERLAKHLYSTLVSLEFGGVANLTINSSFVPEADGTTMYLVAYGDGFKKIDQHN</sequence>
<dbReference type="PATRIC" id="fig|1423766.4.peg.511"/>
<dbReference type="InterPro" id="IPR038587">
    <property type="entry name" value="Ribosomal_eL40_sf"/>
</dbReference>
<gene>
    <name evidence="2" type="ORF">FC98_GL000499</name>
</gene>
<evidence type="ECO:0000259" key="1">
    <source>
        <dbReference type="Pfam" id="PF13240"/>
    </source>
</evidence>
<accession>A0A0R1NNY6</accession>
<reference evidence="2 3" key="1">
    <citation type="journal article" date="2015" name="Genome Announc.">
        <title>Expanding the biotechnology potential of lactobacilli through comparative genomics of 213 strains and associated genera.</title>
        <authorList>
            <person name="Sun Z."/>
            <person name="Harris H.M."/>
            <person name="McCann A."/>
            <person name="Guo C."/>
            <person name="Argimon S."/>
            <person name="Zhang W."/>
            <person name="Yang X."/>
            <person name="Jeffery I.B."/>
            <person name="Cooney J.C."/>
            <person name="Kagawa T.F."/>
            <person name="Liu W."/>
            <person name="Song Y."/>
            <person name="Salvetti E."/>
            <person name="Wrobel A."/>
            <person name="Rasinkangas P."/>
            <person name="Parkhill J."/>
            <person name="Rea M.C."/>
            <person name="O'Sullivan O."/>
            <person name="Ritari J."/>
            <person name="Douillard F.P."/>
            <person name="Paul Ross R."/>
            <person name="Yang R."/>
            <person name="Briner A.E."/>
            <person name="Felis G.E."/>
            <person name="de Vos W.M."/>
            <person name="Barrangou R."/>
            <person name="Klaenhammer T.R."/>
            <person name="Caufield P.W."/>
            <person name="Cui Y."/>
            <person name="Zhang H."/>
            <person name="O'Toole P.W."/>
        </authorList>
    </citation>
    <scope>NUCLEOTIDE SEQUENCE [LARGE SCALE GENOMIC DNA]</scope>
    <source>
        <strain evidence="2 3">DSM 19906</strain>
    </source>
</reference>
<dbReference type="Proteomes" id="UP000051439">
    <property type="component" value="Unassembled WGS sequence"/>
</dbReference>
<feature type="domain" description="Zinc-ribbon" evidence="1">
    <location>
        <begin position="9"/>
        <end position="30"/>
    </location>
</feature>
<keyword evidence="3" id="KW-1185">Reference proteome</keyword>
<dbReference type="EMBL" id="AZEB01000011">
    <property type="protein sequence ID" value="KRL21937.1"/>
    <property type="molecule type" value="Genomic_DNA"/>
</dbReference>
<organism evidence="2 3">
    <name type="scientific">Lentilactobacillus kisonensis DSM 19906 = JCM 15041</name>
    <dbReference type="NCBI Taxonomy" id="1423766"/>
    <lineage>
        <taxon>Bacteria</taxon>
        <taxon>Bacillati</taxon>
        <taxon>Bacillota</taxon>
        <taxon>Bacilli</taxon>
        <taxon>Lactobacillales</taxon>
        <taxon>Lactobacillaceae</taxon>
        <taxon>Lentilactobacillus</taxon>
    </lineage>
</organism>
<dbReference type="Pfam" id="PF13240">
    <property type="entry name" value="Zn_Ribbon_1"/>
    <property type="match status" value="1"/>
</dbReference>
<comment type="caution">
    <text evidence="2">The sequence shown here is derived from an EMBL/GenBank/DDBJ whole genome shotgun (WGS) entry which is preliminary data.</text>
</comment>